<feature type="region of interest" description="Disordered" evidence="6">
    <location>
        <begin position="214"/>
        <end position="239"/>
    </location>
</feature>
<accession>A0A6J6RJX3</accession>
<evidence type="ECO:0000256" key="5">
    <source>
        <dbReference type="SAM" id="Coils"/>
    </source>
</evidence>
<evidence type="ECO:0000313" key="9">
    <source>
        <dbReference type="EMBL" id="CAB4909929.1"/>
    </source>
</evidence>
<keyword evidence="5" id="KW-0175">Coiled coil</keyword>
<feature type="region of interest" description="Disordered" evidence="6">
    <location>
        <begin position="165"/>
        <end position="184"/>
    </location>
</feature>
<dbReference type="EMBL" id="CAFBMM010000052">
    <property type="protein sequence ID" value="CAB4909929.1"/>
    <property type="molecule type" value="Genomic_DNA"/>
</dbReference>
<comment type="similarity">
    <text evidence="1">Belongs to the peptidase C40 family.</text>
</comment>
<dbReference type="InterPro" id="IPR038765">
    <property type="entry name" value="Papain-like_cys_pep_sf"/>
</dbReference>
<evidence type="ECO:0000313" key="8">
    <source>
        <dbReference type="EMBL" id="CAB4723599.1"/>
    </source>
</evidence>
<dbReference type="InterPro" id="IPR000064">
    <property type="entry name" value="NLP_P60_dom"/>
</dbReference>
<evidence type="ECO:0000256" key="1">
    <source>
        <dbReference type="ARBA" id="ARBA00007074"/>
    </source>
</evidence>
<evidence type="ECO:0000256" key="4">
    <source>
        <dbReference type="ARBA" id="ARBA00022807"/>
    </source>
</evidence>
<dbReference type="AlphaFoldDB" id="A0A6J6RJX3"/>
<keyword evidence="2" id="KW-0645">Protease</keyword>
<feature type="domain" description="NlpC/P60" evidence="7">
    <location>
        <begin position="235"/>
        <end position="349"/>
    </location>
</feature>
<proteinExistence type="inferred from homology"/>
<dbReference type="PANTHER" id="PTHR47359">
    <property type="entry name" value="PEPTIDOGLYCAN DL-ENDOPEPTIDASE CWLO"/>
    <property type="match status" value="1"/>
</dbReference>
<keyword evidence="4" id="KW-0788">Thiol protease</keyword>
<sequence>MSKFLLRRRVSIRTVMAGVAFGALFAGALSGVAGAAPIDSLKAKAATLEAQLNENGAKLDALSEQLNAAQIRLDSAKAKILDAETRIQVAKAETTRLSALVRSRAVSMYRGKGVDGSVSLFDSSSATEMNTRNAYSSAANAKDNDIISELAQARADLVVQQRDAETARQSAQTETSALAASKAQAEAATNEQRALLGQVQGQIGELVRQAQAARAAVARPPSGGKNWSGPVPDPSGGAGAAAAFARSQIGKPYVYAAAGPDAYDCSGLTMRAWQAGGISLPHYSGAQRNRGVQVPLDQLQPGDLITTTEGWSGHVGIWVGGGYVHASSGKGAVVFVPGTSRLIDAVRPT</sequence>
<dbReference type="EMBL" id="CAEZYK010000039">
    <property type="protein sequence ID" value="CAB4723599.1"/>
    <property type="molecule type" value="Genomic_DNA"/>
</dbReference>
<evidence type="ECO:0000313" key="10">
    <source>
        <dbReference type="EMBL" id="CAB4981703.1"/>
    </source>
</evidence>
<evidence type="ECO:0000256" key="6">
    <source>
        <dbReference type="SAM" id="MobiDB-lite"/>
    </source>
</evidence>
<protein>
    <submittedName>
        <fullName evidence="8">Unannotated protein</fullName>
    </submittedName>
</protein>
<dbReference type="Pfam" id="PF00877">
    <property type="entry name" value="NLPC_P60"/>
    <property type="match status" value="1"/>
</dbReference>
<dbReference type="GO" id="GO:0008234">
    <property type="term" value="F:cysteine-type peptidase activity"/>
    <property type="evidence" value="ECO:0007669"/>
    <property type="project" value="UniProtKB-KW"/>
</dbReference>
<name>A0A6J6RJX3_9ZZZZ</name>
<evidence type="ECO:0000259" key="7">
    <source>
        <dbReference type="PROSITE" id="PS51935"/>
    </source>
</evidence>
<dbReference type="PROSITE" id="PS51935">
    <property type="entry name" value="NLPC_P60"/>
    <property type="match status" value="1"/>
</dbReference>
<reference evidence="8" key="1">
    <citation type="submission" date="2020-05" db="EMBL/GenBank/DDBJ databases">
        <authorList>
            <person name="Chiriac C."/>
            <person name="Salcher M."/>
            <person name="Ghai R."/>
            <person name="Kavagutti S V."/>
        </authorList>
    </citation>
    <scope>NUCLEOTIDE SEQUENCE</scope>
</reference>
<dbReference type="GO" id="GO:0006508">
    <property type="term" value="P:proteolysis"/>
    <property type="evidence" value="ECO:0007669"/>
    <property type="project" value="UniProtKB-KW"/>
</dbReference>
<dbReference type="PANTHER" id="PTHR47359:SF3">
    <property type="entry name" value="NLP_P60 DOMAIN-CONTAINING PROTEIN-RELATED"/>
    <property type="match status" value="1"/>
</dbReference>
<dbReference type="Gene3D" id="6.10.250.3150">
    <property type="match status" value="1"/>
</dbReference>
<dbReference type="EMBL" id="CAFBOF010000027">
    <property type="protein sequence ID" value="CAB4981703.1"/>
    <property type="molecule type" value="Genomic_DNA"/>
</dbReference>
<evidence type="ECO:0000256" key="3">
    <source>
        <dbReference type="ARBA" id="ARBA00022801"/>
    </source>
</evidence>
<gene>
    <name evidence="8" type="ORF">UFOPK2683_00824</name>
    <name evidence="9" type="ORF">UFOPK3605_01032</name>
    <name evidence="10" type="ORF">UFOPK3897_01154</name>
</gene>
<dbReference type="InterPro" id="IPR051794">
    <property type="entry name" value="PG_Endopeptidase_C40"/>
</dbReference>
<keyword evidence="3" id="KW-0378">Hydrolase</keyword>
<dbReference type="SUPFAM" id="SSF54001">
    <property type="entry name" value="Cysteine proteinases"/>
    <property type="match status" value="1"/>
</dbReference>
<feature type="compositionally biased region" description="Polar residues" evidence="6">
    <location>
        <begin position="167"/>
        <end position="176"/>
    </location>
</feature>
<feature type="coiled-coil region" evidence="5">
    <location>
        <begin position="38"/>
        <end position="93"/>
    </location>
</feature>
<dbReference type="Gene3D" id="3.90.1720.10">
    <property type="entry name" value="endopeptidase domain like (from Nostoc punctiforme)"/>
    <property type="match status" value="1"/>
</dbReference>
<organism evidence="8">
    <name type="scientific">freshwater metagenome</name>
    <dbReference type="NCBI Taxonomy" id="449393"/>
    <lineage>
        <taxon>unclassified sequences</taxon>
        <taxon>metagenomes</taxon>
        <taxon>ecological metagenomes</taxon>
    </lineage>
</organism>
<evidence type="ECO:0000256" key="2">
    <source>
        <dbReference type="ARBA" id="ARBA00022670"/>
    </source>
</evidence>